<keyword evidence="3" id="KW-1185">Reference proteome</keyword>
<reference evidence="2 3" key="1">
    <citation type="submission" date="2018-04" db="EMBL/GenBank/DDBJ databases">
        <authorList>
            <person name="Vogel A."/>
        </authorList>
    </citation>
    <scope>NUCLEOTIDE SEQUENCE [LARGE SCALE GENOMIC DNA]</scope>
</reference>
<sequence>MEELTEEERKALRGSKFAPLPPAAPARPPIRQAHPGGPLKTNKAAALAKFLERKLQEPNGLSSVDPRLVELAVKNAKETVQSSGTSSSGRVIRHVDSFGDYEDSSEGEDVKVCVGKKQKKKKKLKKKTKKKEKESKIHKKSDRCDGEYTKKSKKKQKL</sequence>
<evidence type="ECO:0000313" key="2">
    <source>
        <dbReference type="EMBL" id="VFQ64663.1"/>
    </source>
</evidence>
<proteinExistence type="predicted"/>
<dbReference type="PANTHER" id="PTHR37255">
    <property type="entry name" value="OS07G0669600 PROTEIN"/>
    <property type="match status" value="1"/>
</dbReference>
<gene>
    <name evidence="2" type="ORF">CCAM_LOCUS6439</name>
</gene>
<feature type="region of interest" description="Disordered" evidence="1">
    <location>
        <begin position="1"/>
        <end position="41"/>
    </location>
</feature>
<evidence type="ECO:0000313" key="3">
    <source>
        <dbReference type="Proteomes" id="UP000595140"/>
    </source>
</evidence>
<dbReference type="AlphaFoldDB" id="A0A484KFT0"/>
<evidence type="ECO:0000256" key="1">
    <source>
        <dbReference type="SAM" id="MobiDB-lite"/>
    </source>
</evidence>
<dbReference type="EMBL" id="OOIL02000416">
    <property type="protein sequence ID" value="VFQ64663.1"/>
    <property type="molecule type" value="Genomic_DNA"/>
</dbReference>
<dbReference type="Proteomes" id="UP000595140">
    <property type="component" value="Unassembled WGS sequence"/>
</dbReference>
<organism evidence="2 3">
    <name type="scientific">Cuscuta campestris</name>
    <dbReference type="NCBI Taxonomy" id="132261"/>
    <lineage>
        <taxon>Eukaryota</taxon>
        <taxon>Viridiplantae</taxon>
        <taxon>Streptophyta</taxon>
        <taxon>Embryophyta</taxon>
        <taxon>Tracheophyta</taxon>
        <taxon>Spermatophyta</taxon>
        <taxon>Magnoliopsida</taxon>
        <taxon>eudicotyledons</taxon>
        <taxon>Gunneridae</taxon>
        <taxon>Pentapetalae</taxon>
        <taxon>asterids</taxon>
        <taxon>lamiids</taxon>
        <taxon>Solanales</taxon>
        <taxon>Convolvulaceae</taxon>
        <taxon>Cuscuteae</taxon>
        <taxon>Cuscuta</taxon>
        <taxon>Cuscuta subgen. Grammica</taxon>
        <taxon>Cuscuta sect. Cleistogrammica</taxon>
    </lineage>
</organism>
<accession>A0A484KFT0</accession>
<name>A0A484KFT0_9ASTE</name>
<feature type="compositionally biased region" description="Pro residues" evidence="1">
    <location>
        <begin position="19"/>
        <end position="28"/>
    </location>
</feature>
<dbReference type="PANTHER" id="PTHR37255:SF1">
    <property type="entry name" value="OS07G0669600 PROTEIN"/>
    <property type="match status" value="1"/>
</dbReference>
<feature type="compositionally biased region" description="Basic residues" evidence="1">
    <location>
        <begin position="114"/>
        <end position="141"/>
    </location>
</feature>
<dbReference type="OrthoDB" id="1931944at2759"/>
<protein>
    <submittedName>
        <fullName evidence="2">Uncharacterized protein</fullName>
    </submittedName>
</protein>
<feature type="region of interest" description="Disordered" evidence="1">
    <location>
        <begin position="98"/>
        <end position="158"/>
    </location>
</feature>